<dbReference type="AlphaFoldDB" id="A0A087AWR1"/>
<dbReference type="Proteomes" id="UP000029067">
    <property type="component" value="Unassembled WGS sequence"/>
</dbReference>
<evidence type="ECO:0000313" key="2">
    <source>
        <dbReference type="EMBL" id="KFI63211.1"/>
    </source>
</evidence>
<comment type="caution">
    <text evidence="2">The sequence shown here is derived from an EMBL/GenBank/DDBJ whole genome shotgun (WGS) entry which is preliminary data.</text>
</comment>
<evidence type="ECO:0000256" key="1">
    <source>
        <dbReference type="SAM" id="MobiDB-lite"/>
    </source>
</evidence>
<dbReference type="EMBL" id="JGYV01000009">
    <property type="protein sequence ID" value="KFI63211.1"/>
    <property type="molecule type" value="Genomic_DNA"/>
</dbReference>
<dbReference type="STRING" id="1688.BCUN_1138"/>
<evidence type="ECO:0000313" key="3">
    <source>
        <dbReference type="Proteomes" id="UP000029067"/>
    </source>
</evidence>
<dbReference type="eggNOG" id="COG2852">
    <property type="taxonomic scope" value="Bacteria"/>
</dbReference>
<evidence type="ECO:0008006" key="4">
    <source>
        <dbReference type="Google" id="ProtNLM"/>
    </source>
</evidence>
<organism evidence="2 3">
    <name type="scientific">Bifidobacterium cuniculi</name>
    <dbReference type="NCBI Taxonomy" id="1688"/>
    <lineage>
        <taxon>Bacteria</taxon>
        <taxon>Bacillati</taxon>
        <taxon>Actinomycetota</taxon>
        <taxon>Actinomycetes</taxon>
        <taxon>Bifidobacteriales</taxon>
        <taxon>Bifidobacteriaceae</taxon>
        <taxon>Bifidobacterium</taxon>
    </lineage>
</organism>
<protein>
    <recommendedName>
        <fullName evidence="4">DUF559 domain-containing protein</fullName>
    </recommendedName>
</protein>
<keyword evidence="3" id="KW-1185">Reference proteome</keyword>
<name>A0A087AWR1_9BIFI</name>
<accession>A0A087AWR1</accession>
<feature type="region of interest" description="Disordered" evidence="1">
    <location>
        <begin position="320"/>
        <end position="341"/>
    </location>
</feature>
<sequence length="356" mass="40174">MQDDEDYRNYDHELAKCKIETVAACHAFEGNHRFKRPYVYGLMSALQLLGIELPIFESAVLQSFSKDKHQVVVPTLDQRLGRSTKRGGEIRSFAWNLPLDTVEVSEGITCTSPVCTWTMLAQWLSFEELVLLGYAIRRRKPLHPPVEREDFEDYMDRVAAACQAQGRRLPKGMRSCRLALPLIHGGTDSRQEARLILALLCHGLPLPARNATMQAWDGSVFSLDAAYPEARLAVEYDGKFHREQWQEDSDRRALIEETGWIYVQVTEALFAAEGRQAMLVERLAALLAERTGIQYDTTSVLSLEELAKACRRRDIALGRRKIPHSGPPTPAPEGVVKPYRPSPGEITVSDEWIDVA</sequence>
<gene>
    <name evidence="2" type="ORF">BCUN_1138</name>
</gene>
<dbReference type="RefSeq" id="WP_051920865.1">
    <property type="nucleotide sequence ID" value="NZ_JGYV01000009.1"/>
</dbReference>
<dbReference type="OrthoDB" id="3173471at2"/>
<reference evidence="2 3" key="1">
    <citation type="submission" date="2014-03" db="EMBL/GenBank/DDBJ databases">
        <title>Genomics of Bifidobacteria.</title>
        <authorList>
            <person name="Ventura M."/>
            <person name="Milani C."/>
            <person name="Lugli G.A."/>
        </authorList>
    </citation>
    <scope>NUCLEOTIDE SEQUENCE [LARGE SCALE GENOMIC DNA]</scope>
    <source>
        <strain evidence="2 3">LMG 10738</strain>
    </source>
</reference>
<proteinExistence type="predicted"/>